<comment type="caution">
    <text evidence="3">The sequence shown here is derived from an EMBL/GenBank/DDBJ whole genome shotgun (WGS) entry which is preliminary data.</text>
</comment>
<dbReference type="Gene3D" id="3.30.460.10">
    <property type="entry name" value="Beta Polymerase, domain 2"/>
    <property type="match status" value="1"/>
</dbReference>
<dbReference type="GO" id="GO:0051607">
    <property type="term" value="P:defense response to virus"/>
    <property type="evidence" value="ECO:0007669"/>
    <property type="project" value="UniProtKB-KW"/>
</dbReference>
<sequence length="260" mass="30818">MGVNSYLEDLAKRAIVGGDEKARIQTSISNIVTLLKSYFKEYKDKYSDTFRECFIFGSYKRGTIIPRKFDDNSDVDLMVVFEGDPHDRDNPKPKTYLNYLKDFAESKYPRSISRQSYPAVVLELNHIKFDLVPALKMSSECYKIPDPGKDREYSSWRYTNPNDLDGVLSNQQTLRRLVRVAKIWNVKQGRIYDSYELEKWIVEQCFWGNLAQYFYSFCEYLPIKLDSLPQSERKKIERLQERAQKAKRHDQEEYLKDLFE</sequence>
<accession>A0A553V2B2</accession>
<name>A0A553V2B2_9HELI</name>
<proteinExistence type="predicted"/>
<dbReference type="AlphaFoldDB" id="A0A553V2B2"/>
<evidence type="ECO:0000313" key="4">
    <source>
        <dbReference type="Proteomes" id="UP000319322"/>
    </source>
</evidence>
<dbReference type="CDD" id="cd05400">
    <property type="entry name" value="NT_2-5OAS_ClassI-CCAase"/>
    <property type="match status" value="1"/>
</dbReference>
<reference evidence="3" key="2">
    <citation type="submission" date="2019-07" db="EMBL/GenBank/DDBJ databases">
        <authorList>
            <person name="Papic B."/>
        </authorList>
    </citation>
    <scope>NUCLEOTIDE SEQUENCE [LARGE SCALE GENOMIC DNA]</scope>
    <source>
        <strain evidence="3">L8b</strain>
    </source>
</reference>
<dbReference type="OrthoDB" id="2082416at2"/>
<feature type="region of interest" description="Disordered" evidence="2">
    <location>
        <begin position="239"/>
        <end position="260"/>
    </location>
</feature>
<dbReference type="InterPro" id="IPR043519">
    <property type="entry name" value="NT_sf"/>
</dbReference>
<protein>
    <submittedName>
        <fullName evidence="3">Nucleotidyltransferase</fullName>
    </submittedName>
</protein>
<dbReference type="RefSeq" id="WP_120947772.1">
    <property type="nucleotide sequence ID" value="NZ_QXQP01000004.1"/>
</dbReference>
<dbReference type="Pfam" id="PF18144">
    <property type="entry name" value="SMODS"/>
    <property type="match status" value="1"/>
</dbReference>
<dbReference type="SUPFAM" id="SSF81301">
    <property type="entry name" value="Nucleotidyltransferase"/>
    <property type="match status" value="1"/>
</dbReference>
<dbReference type="GO" id="GO:0016779">
    <property type="term" value="F:nucleotidyltransferase activity"/>
    <property type="evidence" value="ECO:0007669"/>
    <property type="project" value="InterPro"/>
</dbReference>
<dbReference type="EMBL" id="VKGC01000002">
    <property type="protein sequence ID" value="TSA86605.1"/>
    <property type="molecule type" value="Genomic_DNA"/>
</dbReference>
<dbReference type="Proteomes" id="UP000319322">
    <property type="component" value="Unassembled WGS sequence"/>
</dbReference>
<organism evidence="3 4">
    <name type="scientific">Helicobacter mehlei</name>
    <dbReference type="NCBI Taxonomy" id="2316080"/>
    <lineage>
        <taxon>Bacteria</taxon>
        <taxon>Pseudomonadati</taxon>
        <taxon>Campylobacterota</taxon>
        <taxon>Epsilonproteobacteria</taxon>
        <taxon>Campylobacterales</taxon>
        <taxon>Helicobacteraceae</taxon>
        <taxon>Helicobacter</taxon>
    </lineage>
</organism>
<keyword evidence="4" id="KW-1185">Reference proteome</keyword>
<keyword evidence="3" id="KW-0808">Transferase</keyword>
<reference evidence="3" key="1">
    <citation type="submission" date="2019-07" db="EMBL/GenBank/DDBJ databases">
        <title>Helicobacter labacensis sp. nov., Helicobacter mehlei sp. nov. and Helicobacter vulpis sp. nov., isolated from gastric mucosa of red fox (Vulpis vulpis).</title>
        <authorList>
            <person name="Kusar D."/>
            <person name="Gruntar I."/>
            <person name="Pate M."/>
            <person name="Zajc U."/>
            <person name="Ocepek M."/>
        </authorList>
    </citation>
    <scope>NUCLEOTIDE SEQUENCE [LARGE SCALE GENOMIC DNA]</scope>
    <source>
        <strain evidence="3">L8b</strain>
    </source>
</reference>
<evidence type="ECO:0000256" key="2">
    <source>
        <dbReference type="SAM" id="MobiDB-lite"/>
    </source>
</evidence>
<keyword evidence="1" id="KW-0051">Antiviral defense</keyword>
<evidence type="ECO:0000256" key="1">
    <source>
        <dbReference type="ARBA" id="ARBA00023118"/>
    </source>
</evidence>
<evidence type="ECO:0000313" key="3">
    <source>
        <dbReference type="EMBL" id="TSA86605.1"/>
    </source>
</evidence>
<dbReference type="InterPro" id="IPR006116">
    <property type="entry name" value="NT_2-5OAS_ClassI-CCAase"/>
</dbReference>
<gene>
    <name evidence="3" type="ORF">FNE76_01355</name>
</gene>